<dbReference type="Gene3D" id="1.10.1070.20">
    <property type="match status" value="1"/>
</dbReference>
<sequence length="278" mass="32835">MKMVNLDKIINKDNLIPNFKGSHTIYNFKMDNDTYYFKEVPNRELVMEMISKTIAFLLGILYLKESIAILNDKYGLLNKSYLKDDDKSYNLHNLMQNYFYENNDDELLDYRKLASLNNLEDIWFALEDRYEDKNIVKNLMDGITNIFMFDLLVGESDRTLRNIEIIESYNTVTLAPLYDTSSILADKSTALGVDEDDYLKSDLDKLDKFIENSDTAYKEKFYSYLNTLDSIGIEKIIEETERENDFIIDNNLKNEIITKFNSRINMFKEHEKRVSIFK</sequence>
<dbReference type="Proteomes" id="UP000886833">
    <property type="component" value="Unassembled WGS sequence"/>
</dbReference>
<reference evidence="1" key="1">
    <citation type="submission" date="2020-10" db="EMBL/GenBank/DDBJ databases">
        <authorList>
            <person name="Gilroy R."/>
        </authorList>
    </citation>
    <scope>NUCLEOTIDE SEQUENCE</scope>
    <source>
        <strain evidence="1">CHK195-26880</strain>
    </source>
</reference>
<dbReference type="EMBL" id="DVKQ01000002">
    <property type="protein sequence ID" value="HIT36861.1"/>
    <property type="molecule type" value="Genomic_DNA"/>
</dbReference>
<gene>
    <name evidence="1" type="ORF">IAB59_00050</name>
</gene>
<proteinExistence type="predicted"/>
<reference evidence="1" key="2">
    <citation type="journal article" date="2021" name="PeerJ">
        <title>Extensive microbial diversity within the chicken gut microbiome revealed by metagenomics and culture.</title>
        <authorList>
            <person name="Gilroy R."/>
            <person name="Ravi A."/>
            <person name="Getino M."/>
            <person name="Pursley I."/>
            <person name="Horton D.L."/>
            <person name="Alikhan N.F."/>
            <person name="Baker D."/>
            <person name="Gharbi K."/>
            <person name="Hall N."/>
            <person name="Watson M."/>
            <person name="Adriaenssens E.M."/>
            <person name="Foster-Nyarko E."/>
            <person name="Jarju S."/>
            <person name="Secka A."/>
            <person name="Antonio M."/>
            <person name="Oren A."/>
            <person name="Chaudhuri R.R."/>
            <person name="La Ragione R."/>
            <person name="Hildebrand F."/>
            <person name="Pallen M.J."/>
        </authorList>
    </citation>
    <scope>NUCLEOTIDE SEQUENCE</scope>
    <source>
        <strain evidence="1">CHK195-26880</strain>
    </source>
</reference>
<dbReference type="AlphaFoldDB" id="A0A9D1G9N9"/>
<accession>A0A9D1G9N9</accession>
<comment type="caution">
    <text evidence="1">The sequence shown here is derived from an EMBL/GenBank/DDBJ whole genome shotgun (WGS) entry which is preliminary data.</text>
</comment>
<protein>
    <submittedName>
        <fullName evidence="1">Uncharacterized protein</fullName>
    </submittedName>
</protein>
<name>A0A9D1G9N9_9FIRM</name>
<evidence type="ECO:0000313" key="1">
    <source>
        <dbReference type="EMBL" id="HIT36861.1"/>
    </source>
</evidence>
<evidence type="ECO:0000313" key="2">
    <source>
        <dbReference type="Proteomes" id="UP000886833"/>
    </source>
</evidence>
<organism evidence="1 2">
    <name type="scientific">Candidatus Onthousia faecipullorum</name>
    <dbReference type="NCBI Taxonomy" id="2840887"/>
    <lineage>
        <taxon>Bacteria</taxon>
        <taxon>Bacillati</taxon>
        <taxon>Bacillota</taxon>
        <taxon>Bacilli</taxon>
        <taxon>Candidatus Onthousia</taxon>
    </lineage>
</organism>